<dbReference type="GO" id="GO:0015935">
    <property type="term" value="C:small ribosomal subunit"/>
    <property type="evidence" value="ECO:0007669"/>
    <property type="project" value="InterPro"/>
</dbReference>
<keyword evidence="5 8" id="KW-0689">Ribosomal protein</keyword>
<evidence type="ECO:0000313" key="11">
    <source>
        <dbReference type="EMBL" id="ADD79712.1"/>
    </source>
</evidence>
<evidence type="ECO:0000313" key="12">
    <source>
        <dbReference type="Proteomes" id="UP000001700"/>
    </source>
</evidence>
<dbReference type="AlphaFoldDB" id="D4G8L7"/>
<dbReference type="Proteomes" id="UP000001700">
    <property type="component" value="Chromosome"/>
</dbReference>
<dbReference type="PROSITE" id="PS00585">
    <property type="entry name" value="RIBOSOMAL_S5"/>
    <property type="match status" value="1"/>
</dbReference>
<dbReference type="STRING" id="515618.RIEPE_0432"/>
<dbReference type="Gene3D" id="3.30.160.20">
    <property type="match status" value="1"/>
</dbReference>
<reference evidence="11" key="1">
    <citation type="submission" date="2008-05" db="EMBL/GenBank/DDBJ databases">
        <title>Genome sequence of Riesia pediculicola USDA.</title>
        <authorList>
            <person name="Kirkness E.F."/>
        </authorList>
    </citation>
    <scope>NUCLEOTIDE SEQUENCE [LARGE SCALE GENOMIC DNA]</scope>
    <source>
        <strain evidence="11">USDA</strain>
    </source>
</reference>
<evidence type="ECO:0000256" key="8">
    <source>
        <dbReference type="HAMAP-Rule" id="MF_01307"/>
    </source>
</evidence>
<dbReference type="InterPro" id="IPR014721">
    <property type="entry name" value="Ribsml_uS5_D2-typ_fold_subgr"/>
</dbReference>
<dbReference type="InterPro" id="IPR005712">
    <property type="entry name" value="Ribosomal_uS5_bac-type"/>
</dbReference>
<dbReference type="PROSITE" id="PS50881">
    <property type="entry name" value="S5_DSRBD"/>
    <property type="match status" value="1"/>
</dbReference>
<dbReference type="GO" id="GO:0005737">
    <property type="term" value="C:cytoplasm"/>
    <property type="evidence" value="ECO:0007669"/>
    <property type="project" value="UniProtKB-ARBA"/>
</dbReference>
<dbReference type="eggNOG" id="COG0098">
    <property type="taxonomic scope" value="Bacteria"/>
</dbReference>
<dbReference type="KEGG" id="rip:RIEPE_0432"/>
<dbReference type="HOGENOM" id="CLU_065898_2_2_6"/>
<dbReference type="Pfam" id="PF03719">
    <property type="entry name" value="Ribosomal_S5_C"/>
    <property type="match status" value="1"/>
</dbReference>
<dbReference type="PANTHER" id="PTHR48277:SF1">
    <property type="entry name" value="MITOCHONDRIAL RIBOSOMAL PROTEIN S5"/>
    <property type="match status" value="1"/>
</dbReference>
<evidence type="ECO:0000256" key="7">
    <source>
        <dbReference type="ARBA" id="ARBA00035255"/>
    </source>
</evidence>
<dbReference type="SUPFAM" id="SSF54211">
    <property type="entry name" value="Ribosomal protein S5 domain 2-like"/>
    <property type="match status" value="1"/>
</dbReference>
<evidence type="ECO:0000256" key="5">
    <source>
        <dbReference type="ARBA" id="ARBA00022980"/>
    </source>
</evidence>
<dbReference type="InterPro" id="IPR018192">
    <property type="entry name" value="Ribosomal_uS5_N_CS"/>
</dbReference>
<comment type="similarity">
    <text evidence="2 8 9">Belongs to the universal ribosomal protein uS5 family.</text>
</comment>
<sequence>MVKKMNKIEKRNNQELKEKLISVNRVSKTVKGGRIFSFTAVTVVGNGNGKAGVGYGKAREVPMAIQKSMEKAKKNLMKFEIFQNTLYHSITGSHSGSKVFIKPACEGTGIIAGGSMRSLLEVIGVRNVLAKTYGSTNPINVIQATVKALKEMRSPKMVAKKRDKKIEEITGIQE</sequence>
<evidence type="ECO:0000256" key="4">
    <source>
        <dbReference type="ARBA" id="ARBA00022884"/>
    </source>
</evidence>
<comment type="function">
    <text evidence="8">With S4 and S12 plays an important role in translational accuracy.</text>
</comment>
<proteinExistence type="inferred from homology"/>
<dbReference type="EMBL" id="CP001085">
    <property type="protein sequence ID" value="ADD79712.1"/>
    <property type="molecule type" value="Genomic_DNA"/>
</dbReference>
<accession>D4G8L7</accession>
<dbReference type="FunFam" id="3.30.160.20:FF:000001">
    <property type="entry name" value="30S ribosomal protein S5"/>
    <property type="match status" value="1"/>
</dbReference>
<dbReference type="InterPro" id="IPR000851">
    <property type="entry name" value="Ribosomal_uS5"/>
</dbReference>
<comment type="subunit">
    <text evidence="8">Part of the 30S ribosomal subunit. Contacts proteins S4 and S8.</text>
</comment>
<evidence type="ECO:0000259" key="10">
    <source>
        <dbReference type="PROSITE" id="PS50881"/>
    </source>
</evidence>
<protein>
    <recommendedName>
        <fullName evidence="7 8">Small ribosomal subunit protein uS5</fullName>
    </recommendedName>
</protein>
<dbReference type="HAMAP" id="MF_01307_B">
    <property type="entry name" value="Ribosomal_uS5_B"/>
    <property type="match status" value="1"/>
</dbReference>
<feature type="domain" description="S5 DRBM" evidence="10">
    <location>
        <begin position="16"/>
        <end position="79"/>
    </location>
</feature>
<dbReference type="NCBIfam" id="TIGR01021">
    <property type="entry name" value="rpsE_bact"/>
    <property type="match status" value="1"/>
</dbReference>
<dbReference type="InterPro" id="IPR013810">
    <property type="entry name" value="Ribosomal_uS5_N"/>
</dbReference>
<dbReference type="InterPro" id="IPR020568">
    <property type="entry name" value="Ribosomal_Su5_D2-typ_SF"/>
</dbReference>
<evidence type="ECO:0000256" key="2">
    <source>
        <dbReference type="ARBA" id="ARBA00008945"/>
    </source>
</evidence>
<dbReference type="PANTHER" id="PTHR48277">
    <property type="entry name" value="MITOCHONDRIAL RIBOSOMAL PROTEIN S5"/>
    <property type="match status" value="1"/>
</dbReference>
<gene>
    <name evidence="8 11" type="primary">rpsE</name>
    <name evidence="11" type="ordered locus">RIEPE_0432</name>
</gene>
<evidence type="ECO:0000256" key="9">
    <source>
        <dbReference type="RuleBase" id="RU003823"/>
    </source>
</evidence>
<evidence type="ECO:0000256" key="6">
    <source>
        <dbReference type="ARBA" id="ARBA00023274"/>
    </source>
</evidence>
<comment type="domain">
    <text evidence="8">The N-terminal domain interacts with the head of the 30S subunit; the C-terminal domain interacts with the body and contacts protein S4. The interaction surface between S4 and S5 is involved in control of translational fidelity.</text>
</comment>
<comment type="function">
    <text evidence="1 8">Located at the back of the 30S subunit body where it stabilizes the conformation of the head with respect to the body.</text>
</comment>
<evidence type="ECO:0000256" key="1">
    <source>
        <dbReference type="ARBA" id="ARBA00003093"/>
    </source>
</evidence>
<dbReference type="InterPro" id="IPR005324">
    <property type="entry name" value="Ribosomal_uS5_C"/>
</dbReference>
<keyword evidence="6 8" id="KW-0687">Ribonucleoprotein</keyword>
<dbReference type="Pfam" id="PF00333">
    <property type="entry name" value="Ribosomal_S5"/>
    <property type="match status" value="1"/>
</dbReference>
<keyword evidence="3 8" id="KW-0699">rRNA-binding</keyword>
<keyword evidence="4 8" id="KW-0694">RNA-binding</keyword>
<dbReference type="FunFam" id="3.30.230.10:FF:000002">
    <property type="entry name" value="30S ribosomal protein S5"/>
    <property type="match status" value="1"/>
</dbReference>
<dbReference type="GO" id="GO:0006412">
    <property type="term" value="P:translation"/>
    <property type="evidence" value="ECO:0007669"/>
    <property type="project" value="UniProtKB-UniRule"/>
</dbReference>
<dbReference type="GO" id="GO:0003735">
    <property type="term" value="F:structural constituent of ribosome"/>
    <property type="evidence" value="ECO:0007669"/>
    <property type="project" value="UniProtKB-UniRule"/>
</dbReference>
<dbReference type="GO" id="GO:0042254">
    <property type="term" value="P:ribosome biogenesis"/>
    <property type="evidence" value="ECO:0007669"/>
    <property type="project" value="UniProtKB-ARBA"/>
</dbReference>
<name>D4G8L7_RIEPU</name>
<evidence type="ECO:0000256" key="3">
    <source>
        <dbReference type="ARBA" id="ARBA00022730"/>
    </source>
</evidence>
<dbReference type="SUPFAM" id="SSF54768">
    <property type="entry name" value="dsRNA-binding domain-like"/>
    <property type="match status" value="1"/>
</dbReference>
<organism evidence="11 12">
    <name type="scientific">Riesia pediculicola (strain USDA)</name>
    <dbReference type="NCBI Taxonomy" id="515618"/>
    <lineage>
        <taxon>Bacteria</taxon>
        <taxon>Pseudomonadati</taxon>
        <taxon>Pseudomonadota</taxon>
        <taxon>Gammaproteobacteria</taxon>
        <taxon>Enterobacterales</taxon>
        <taxon>Enterobacteriaceae</taxon>
        <taxon>Candidatus Riesia</taxon>
    </lineage>
</organism>
<dbReference type="GO" id="GO:0019843">
    <property type="term" value="F:rRNA binding"/>
    <property type="evidence" value="ECO:0007669"/>
    <property type="project" value="UniProtKB-UniRule"/>
</dbReference>
<dbReference type="Gene3D" id="3.30.230.10">
    <property type="match status" value="1"/>
</dbReference>
<keyword evidence="12" id="KW-1185">Reference proteome</keyword>